<comment type="caution">
    <text evidence="2">The sequence shown here is derived from an EMBL/GenBank/DDBJ whole genome shotgun (WGS) entry which is preliminary data.</text>
</comment>
<evidence type="ECO:0000313" key="3">
    <source>
        <dbReference type="Proteomes" id="UP001519460"/>
    </source>
</evidence>
<evidence type="ECO:0000313" key="2">
    <source>
        <dbReference type="EMBL" id="KAK7494696.1"/>
    </source>
</evidence>
<dbReference type="AlphaFoldDB" id="A0ABD0L574"/>
<protein>
    <submittedName>
        <fullName evidence="2">Uncharacterized protein</fullName>
    </submittedName>
</protein>
<accession>A0ABD0L574</accession>
<gene>
    <name evidence="2" type="ORF">BaRGS_00014094</name>
</gene>
<feature type="chain" id="PRO_5044845834" evidence="1">
    <location>
        <begin position="24"/>
        <end position="163"/>
    </location>
</feature>
<keyword evidence="3" id="KW-1185">Reference proteome</keyword>
<sequence length="163" mass="18101">MGFPCVQLAALAAAAFLVASVAAAHHGDVYRASIRVEASRLDCSDFGTKRHHARGTAYYPHNSTMEGGYYDMRGNPLITLQDFLQGNGSYVSTAMDNTIGIKYGTRLCIPELNTKYRRLIRFEMVDTGSAFRHKGYSRIDVCVRTLLDTFDKTINGPLTLVFH</sequence>
<keyword evidence="1" id="KW-0732">Signal</keyword>
<dbReference type="Proteomes" id="UP001519460">
    <property type="component" value="Unassembled WGS sequence"/>
</dbReference>
<dbReference type="EMBL" id="JACVVK020000081">
    <property type="protein sequence ID" value="KAK7494696.1"/>
    <property type="molecule type" value="Genomic_DNA"/>
</dbReference>
<proteinExistence type="predicted"/>
<organism evidence="2 3">
    <name type="scientific">Batillaria attramentaria</name>
    <dbReference type="NCBI Taxonomy" id="370345"/>
    <lineage>
        <taxon>Eukaryota</taxon>
        <taxon>Metazoa</taxon>
        <taxon>Spiralia</taxon>
        <taxon>Lophotrochozoa</taxon>
        <taxon>Mollusca</taxon>
        <taxon>Gastropoda</taxon>
        <taxon>Caenogastropoda</taxon>
        <taxon>Sorbeoconcha</taxon>
        <taxon>Cerithioidea</taxon>
        <taxon>Batillariidae</taxon>
        <taxon>Batillaria</taxon>
    </lineage>
</organism>
<reference evidence="2 3" key="1">
    <citation type="journal article" date="2023" name="Sci. Data">
        <title>Genome assembly of the Korean intertidal mud-creeper Batillaria attramentaria.</title>
        <authorList>
            <person name="Patra A.K."/>
            <person name="Ho P.T."/>
            <person name="Jun S."/>
            <person name="Lee S.J."/>
            <person name="Kim Y."/>
            <person name="Won Y.J."/>
        </authorList>
    </citation>
    <scope>NUCLEOTIDE SEQUENCE [LARGE SCALE GENOMIC DNA]</scope>
    <source>
        <strain evidence="2">Wonlab-2016</strain>
    </source>
</reference>
<feature type="signal peptide" evidence="1">
    <location>
        <begin position="1"/>
        <end position="23"/>
    </location>
</feature>
<evidence type="ECO:0000256" key="1">
    <source>
        <dbReference type="SAM" id="SignalP"/>
    </source>
</evidence>
<name>A0ABD0L574_9CAEN</name>